<dbReference type="SUPFAM" id="SSF55608">
    <property type="entry name" value="Homing endonucleases"/>
    <property type="match status" value="1"/>
</dbReference>
<evidence type="ECO:0000313" key="2">
    <source>
        <dbReference type="Proteomes" id="UP000178495"/>
    </source>
</evidence>
<evidence type="ECO:0000313" key="1">
    <source>
        <dbReference type="EMBL" id="OGZ01105.1"/>
    </source>
</evidence>
<comment type="caution">
    <text evidence="1">The sequence shown here is derived from an EMBL/GenBank/DDBJ whole genome shotgun (WGS) entry which is preliminary data.</text>
</comment>
<protein>
    <recommendedName>
        <fullName evidence="3">DOD-type homing endonuclease domain-containing protein</fullName>
    </recommendedName>
</protein>
<name>A0A1G2CI99_9BACT</name>
<proteinExistence type="predicted"/>
<reference evidence="1 2" key="1">
    <citation type="journal article" date="2016" name="Nat. Commun.">
        <title>Thousands of microbial genomes shed light on interconnected biogeochemical processes in an aquifer system.</title>
        <authorList>
            <person name="Anantharaman K."/>
            <person name="Brown C.T."/>
            <person name="Hug L.A."/>
            <person name="Sharon I."/>
            <person name="Castelle C.J."/>
            <person name="Probst A.J."/>
            <person name="Thomas B.C."/>
            <person name="Singh A."/>
            <person name="Wilkins M.J."/>
            <person name="Karaoz U."/>
            <person name="Brodie E.L."/>
            <person name="Williams K.H."/>
            <person name="Hubbard S.S."/>
            <person name="Banfield J.F."/>
        </authorList>
    </citation>
    <scope>NUCLEOTIDE SEQUENCE [LARGE SCALE GENOMIC DNA]</scope>
</reference>
<dbReference type="AlphaFoldDB" id="A0A1G2CI99"/>
<gene>
    <name evidence="1" type="ORF">A3A43_00490</name>
</gene>
<dbReference type="EMBL" id="MHLC01000021">
    <property type="protein sequence ID" value="OGZ01105.1"/>
    <property type="molecule type" value="Genomic_DNA"/>
</dbReference>
<evidence type="ECO:0008006" key="3">
    <source>
        <dbReference type="Google" id="ProtNLM"/>
    </source>
</evidence>
<sequence>MRPLGKVRIKWSPEFAYAIGLLATDGNLSSDGRHFDFTSNDREQLTNFMRCLGIKVKVGFKRSGYTGKKSPRIQFGDVKLYRFLVGIGFMPRKSKVIAKIDIPKEYFFDFLRGHLDGDGTFYSYWDPRWRSSFMFYTVFISASKRHIDWLRNRVFELLDIKGHVTKSAHDAAYNLKYAKAESLKLLPKLYYDKVVVCLSRKRNKIERALRIAGKRL</sequence>
<dbReference type="InterPro" id="IPR027434">
    <property type="entry name" value="Homing_endonucl"/>
</dbReference>
<dbReference type="STRING" id="1798652.A3A43_00490"/>
<dbReference type="Gene3D" id="3.10.28.10">
    <property type="entry name" value="Homing endonucleases"/>
    <property type="match status" value="1"/>
</dbReference>
<organism evidence="1 2">
    <name type="scientific">Candidatus Liptonbacteria bacterium RIFCSPLOWO2_01_FULL_56_20</name>
    <dbReference type="NCBI Taxonomy" id="1798652"/>
    <lineage>
        <taxon>Bacteria</taxon>
        <taxon>Candidatus Liptoniibacteriota</taxon>
    </lineage>
</organism>
<accession>A0A1G2CI99</accession>
<dbReference type="Proteomes" id="UP000178495">
    <property type="component" value="Unassembled WGS sequence"/>
</dbReference>